<evidence type="ECO:0000313" key="2">
    <source>
        <dbReference type="Proteomes" id="UP000068447"/>
    </source>
</evidence>
<keyword evidence="2" id="KW-1185">Reference proteome</keyword>
<dbReference type="OrthoDB" id="197869at2"/>
<dbReference type="STRING" id="1526571.AT746_10820"/>
<proteinExistence type="predicted"/>
<sequence length="416" mass="46848">MLCILPFWGLPAYGNENVQWSGFGSLAVVTADSDELGYRRDYSLTSEVFDGQWSFEHHSNLGVQVDWHINSQWDVTAQLLYRSQRDINLDTLTNLAFLRYAPDSRWRFRAGRLPFDLFLMTEYRDIGFAHSFAKVPSELYGIIPHRHIDGIDAEYHTNIAMNTLSVKAFYGETKELVSAANTQSGRDFKLDDVWGLAIDLKSFEWELGLNHTRTRIDNQVAQPLIEGNIALSQIPFLNAAWPDAVSDALRLNLDNESISFTSFGGQYHFPAITLQGEIAHMQSTTETVNDLNSGYLAAIYNYGSHQFTASVSHAATDRDESLLEGIDVGTLSLSPDALGLYIGADFLHDFYNINQNTLSVGWRWNFNDTTALKVQWDRSRIYGSGSSLWQPPVETRSGPRSTGTVNALFVEVSWVF</sequence>
<protein>
    <recommendedName>
        <fullName evidence="3">Porin domain-containing protein</fullName>
    </recommendedName>
</protein>
<organism evidence="1 2">
    <name type="scientific">Lacimicrobium alkaliphilum</name>
    <dbReference type="NCBI Taxonomy" id="1526571"/>
    <lineage>
        <taxon>Bacteria</taxon>
        <taxon>Pseudomonadati</taxon>
        <taxon>Pseudomonadota</taxon>
        <taxon>Gammaproteobacteria</taxon>
        <taxon>Alteromonadales</taxon>
        <taxon>Alteromonadaceae</taxon>
        <taxon>Lacimicrobium</taxon>
    </lineage>
</organism>
<accession>A0A0U2RN21</accession>
<reference evidence="1 2" key="1">
    <citation type="submission" date="2015-12" db="EMBL/GenBank/DDBJ databases">
        <title>Complete genome of Lacimicrobium alkaliphilum KCTC 32984.</title>
        <authorList>
            <person name="Kim S.-G."/>
            <person name="Lee Y.-J."/>
        </authorList>
    </citation>
    <scope>NUCLEOTIDE SEQUENCE [LARGE SCALE GENOMIC DNA]</scope>
    <source>
        <strain evidence="1 2">YelD216</strain>
    </source>
</reference>
<dbReference type="AlphaFoldDB" id="A0A0U2RN21"/>
<gene>
    <name evidence="1" type="ORF">AT746_10820</name>
</gene>
<dbReference type="EMBL" id="CP013650">
    <property type="protein sequence ID" value="ALS98714.1"/>
    <property type="molecule type" value="Genomic_DNA"/>
</dbReference>
<name>A0A0U2RN21_9ALTE</name>
<dbReference type="InterPro" id="IPR023614">
    <property type="entry name" value="Porin_dom_sf"/>
</dbReference>
<dbReference type="SUPFAM" id="SSF56935">
    <property type="entry name" value="Porins"/>
    <property type="match status" value="1"/>
</dbReference>
<dbReference type="Gene3D" id="2.40.160.10">
    <property type="entry name" value="Porin"/>
    <property type="match status" value="1"/>
</dbReference>
<dbReference type="RefSeq" id="WP_062480200.1">
    <property type="nucleotide sequence ID" value="NZ_CP013650.1"/>
</dbReference>
<dbReference type="KEGG" id="lal:AT746_10820"/>
<evidence type="ECO:0008006" key="3">
    <source>
        <dbReference type="Google" id="ProtNLM"/>
    </source>
</evidence>
<dbReference type="Proteomes" id="UP000068447">
    <property type="component" value="Chromosome"/>
</dbReference>
<evidence type="ECO:0000313" key="1">
    <source>
        <dbReference type="EMBL" id="ALS98714.1"/>
    </source>
</evidence>